<evidence type="ECO:0000313" key="2">
    <source>
        <dbReference type="Proteomes" id="UP000321570"/>
    </source>
</evidence>
<reference evidence="1 2" key="1">
    <citation type="submission" date="2019-07" db="EMBL/GenBank/DDBJ databases">
        <authorList>
            <person name="Jastrzebski P J."/>
            <person name="Paukszto L."/>
            <person name="Jastrzebski P J."/>
        </authorList>
    </citation>
    <scope>NUCLEOTIDE SEQUENCE [LARGE SCALE GENOMIC DNA]</scope>
    <source>
        <strain evidence="1 2">WMS-il1</strain>
    </source>
</reference>
<sequence>MKGERTTSKSKQMADLPGFLASDTAASLARKEKIIRRLKERELLSSVSAGQSITITPAYILPQREATESSFANWTSGLVEASSTQSLDIICARSEPICNNQRQRLFSVQVEEILSENFPFERFCIKKKPHSIPRTLYH</sequence>
<gene>
    <name evidence="1" type="ORF">WMSIL1_LOCUS6414</name>
</gene>
<keyword evidence="2" id="KW-1185">Reference proteome</keyword>
<dbReference type="Proteomes" id="UP000321570">
    <property type="component" value="Unassembled WGS sequence"/>
</dbReference>
<evidence type="ECO:0000313" key="1">
    <source>
        <dbReference type="EMBL" id="VUZ47171.1"/>
    </source>
</evidence>
<name>A0A564YIS1_HYMDI</name>
<dbReference type="AlphaFoldDB" id="A0A564YIS1"/>
<accession>A0A564YIS1</accession>
<organism evidence="1 2">
    <name type="scientific">Hymenolepis diminuta</name>
    <name type="common">Rat tapeworm</name>
    <dbReference type="NCBI Taxonomy" id="6216"/>
    <lineage>
        <taxon>Eukaryota</taxon>
        <taxon>Metazoa</taxon>
        <taxon>Spiralia</taxon>
        <taxon>Lophotrochozoa</taxon>
        <taxon>Platyhelminthes</taxon>
        <taxon>Cestoda</taxon>
        <taxon>Eucestoda</taxon>
        <taxon>Cyclophyllidea</taxon>
        <taxon>Hymenolepididae</taxon>
        <taxon>Hymenolepis</taxon>
    </lineage>
</organism>
<dbReference type="EMBL" id="CABIJS010000222">
    <property type="protein sequence ID" value="VUZ47171.1"/>
    <property type="molecule type" value="Genomic_DNA"/>
</dbReference>
<proteinExistence type="predicted"/>
<protein>
    <submittedName>
        <fullName evidence="1">Uncharacterized protein</fullName>
    </submittedName>
</protein>